<dbReference type="InterPro" id="IPR004474">
    <property type="entry name" value="LytR_CpsA_psr"/>
</dbReference>
<dbReference type="PANTHER" id="PTHR33392:SF6">
    <property type="entry name" value="POLYISOPRENYL-TEICHOIC ACID--PEPTIDOGLYCAN TEICHOIC ACID TRANSFERASE TAGU"/>
    <property type="match status" value="1"/>
</dbReference>
<evidence type="ECO:0000313" key="4">
    <source>
        <dbReference type="EMBL" id="PJC30244.1"/>
    </source>
</evidence>
<organism evidence="4 5">
    <name type="scientific">Candidatus Roizmanbacteria bacterium CG_4_9_14_0_2_um_filter_39_13</name>
    <dbReference type="NCBI Taxonomy" id="1974839"/>
    <lineage>
        <taxon>Bacteria</taxon>
        <taxon>Candidatus Roizmaniibacteriota</taxon>
    </lineage>
</organism>
<name>A0A2M8EWJ3_9BACT</name>
<reference evidence="5" key="1">
    <citation type="submission" date="2017-09" db="EMBL/GenBank/DDBJ databases">
        <title>Depth-based differentiation of microbial function through sediment-hosted aquifers and enrichment of novel symbionts in the deep terrestrial subsurface.</title>
        <authorList>
            <person name="Probst A.J."/>
            <person name="Ladd B."/>
            <person name="Jarett J.K."/>
            <person name="Geller-Mcgrath D.E."/>
            <person name="Sieber C.M.K."/>
            <person name="Emerson J.B."/>
            <person name="Anantharaman K."/>
            <person name="Thomas B.C."/>
            <person name="Malmstrom R."/>
            <person name="Stieglmeier M."/>
            <person name="Klingl A."/>
            <person name="Woyke T."/>
            <person name="Ryan C.M."/>
            <person name="Banfield J.F."/>
        </authorList>
    </citation>
    <scope>NUCLEOTIDE SEQUENCE [LARGE SCALE GENOMIC DNA]</scope>
</reference>
<evidence type="ECO:0000256" key="1">
    <source>
        <dbReference type="ARBA" id="ARBA00006068"/>
    </source>
</evidence>
<proteinExistence type="inferred from homology"/>
<dbReference type="Pfam" id="PF03816">
    <property type="entry name" value="LytR_cpsA_psr"/>
    <property type="match status" value="1"/>
</dbReference>
<evidence type="ECO:0000259" key="3">
    <source>
        <dbReference type="Pfam" id="PF03816"/>
    </source>
</evidence>
<feature type="transmembrane region" description="Helical" evidence="2">
    <location>
        <begin position="21"/>
        <end position="41"/>
    </location>
</feature>
<keyword evidence="2" id="KW-0812">Transmembrane</keyword>
<comment type="similarity">
    <text evidence="1">Belongs to the LytR/CpsA/Psr (LCP) family.</text>
</comment>
<dbReference type="PANTHER" id="PTHR33392">
    <property type="entry name" value="POLYISOPRENYL-TEICHOIC ACID--PEPTIDOGLYCAN TEICHOIC ACID TRANSFERASE TAGU"/>
    <property type="match status" value="1"/>
</dbReference>
<keyword evidence="2" id="KW-1133">Transmembrane helix</keyword>
<dbReference type="EMBL" id="PFSC01000176">
    <property type="protein sequence ID" value="PJC30244.1"/>
    <property type="molecule type" value="Genomic_DNA"/>
</dbReference>
<dbReference type="Proteomes" id="UP000231383">
    <property type="component" value="Unassembled WGS sequence"/>
</dbReference>
<feature type="domain" description="Cell envelope-related transcriptional attenuator" evidence="3">
    <location>
        <begin position="86"/>
        <end position="312"/>
    </location>
</feature>
<dbReference type="AlphaFoldDB" id="A0A2M8EWJ3"/>
<comment type="caution">
    <text evidence="4">The sequence shown here is derived from an EMBL/GenBank/DDBJ whole genome shotgun (WGS) entry which is preliminary data.</text>
</comment>
<gene>
    <name evidence="4" type="ORF">CO051_06775</name>
</gene>
<evidence type="ECO:0000313" key="5">
    <source>
        <dbReference type="Proteomes" id="UP000231383"/>
    </source>
</evidence>
<sequence>MSKKITRLNQIELRKKLLRNSLIALGIIVAISFVAILYRILGFYNKIHTETTTSPHVREDAPAEKKDFTFLLLGYGGGTHEGTYLTDTIMVVNLDLEKKHVILVSLPRDIWVKVPTKNELFHSKINAVYQMGLFPKNYPDVDTSLLTEDNPSGLLKKVVEDVIGLKVDAFAAIDFQGFITAIDTLGGINVDVKKTFTDYEYPIEGEEDNLCERDEEFALIEPIINKVATADETQNIYAQKSELEQFVKDIKDHPAIAFPCRFEELHFNAGTMQMDGVTALKYARSRHALEDGGDFNRALRQQNVLEAVKKKVMGIGFIPKIVPLLDELENHIITDLPLADLNKILLESRNSNQYTIDTLVLTDEFLTDGYSDYGAYIVTPKEGIDNWNKVRKTVQNMKNGITPSPAEISPTPSKK</sequence>
<accession>A0A2M8EWJ3</accession>
<keyword evidence="2" id="KW-0472">Membrane</keyword>
<dbReference type="InterPro" id="IPR050922">
    <property type="entry name" value="LytR/CpsA/Psr_CW_biosynth"/>
</dbReference>
<protein>
    <recommendedName>
        <fullName evidence="3">Cell envelope-related transcriptional attenuator domain-containing protein</fullName>
    </recommendedName>
</protein>
<dbReference type="Gene3D" id="3.40.630.190">
    <property type="entry name" value="LCP protein"/>
    <property type="match status" value="1"/>
</dbReference>
<evidence type="ECO:0000256" key="2">
    <source>
        <dbReference type="SAM" id="Phobius"/>
    </source>
</evidence>